<dbReference type="Pfam" id="PF00385">
    <property type="entry name" value="Chromo"/>
    <property type="match status" value="1"/>
</dbReference>
<dbReference type="InterPro" id="IPR023780">
    <property type="entry name" value="Chromo_domain"/>
</dbReference>
<dbReference type="Gene3D" id="2.40.50.40">
    <property type="match status" value="1"/>
</dbReference>
<feature type="region of interest" description="Disordered" evidence="1">
    <location>
        <begin position="950"/>
        <end position="1011"/>
    </location>
</feature>
<dbReference type="Pfam" id="PF17921">
    <property type="entry name" value="Integrase_H2C2"/>
    <property type="match status" value="1"/>
</dbReference>
<keyword evidence="4" id="KW-1185">Reference proteome</keyword>
<protein>
    <recommendedName>
        <fullName evidence="2">Chromo domain-containing protein</fullName>
    </recommendedName>
</protein>
<dbReference type="Proteomes" id="UP001190700">
    <property type="component" value="Unassembled WGS sequence"/>
</dbReference>
<feature type="domain" description="Chromo" evidence="2">
    <location>
        <begin position="1546"/>
        <end position="1612"/>
    </location>
</feature>
<proteinExistence type="predicted"/>
<dbReference type="EMBL" id="LGRX02025336">
    <property type="protein sequence ID" value="KAK3252579.1"/>
    <property type="molecule type" value="Genomic_DNA"/>
</dbReference>
<accession>A0AAE0F5S4</accession>
<name>A0AAE0F5S4_9CHLO</name>
<feature type="compositionally biased region" description="Acidic residues" evidence="1">
    <location>
        <begin position="420"/>
        <end position="441"/>
    </location>
</feature>
<evidence type="ECO:0000259" key="2">
    <source>
        <dbReference type="PROSITE" id="PS50013"/>
    </source>
</evidence>
<evidence type="ECO:0000313" key="3">
    <source>
        <dbReference type="EMBL" id="KAK3252579.1"/>
    </source>
</evidence>
<dbReference type="PANTHER" id="PTHR47266">
    <property type="entry name" value="ENDONUCLEASE-RELATED"/>
    <property type="match status" value="1"/>
</dbReference>
<dbReference type="SMART" id="SM00298">
    <property type="entry name" value="CHROMO"/>
    <property type="match status" value="1"/>
</dbReference>
<dbReference type="InterPro" id="IPR016197">
    <property type="entry name" value="Chromo-like_dom_sf"/>
</dbReference>
<evidence type="ECO:0000256" key="1">
    <source>
        <dbReference type="SAM" id="MobiDB-lite"/>
    </source>
</evidence>
<dbReference type="CDD" id="cd00024">
    <property type="entry name" value="CD_CSD"/>
    <property type="match status" value="1"/>
</dbReference>
<dbReference type="Gene3D" id="1.10.340.70">
    <property type="match status" value="1"/>
</dbReference>
<dbReference type="SUPFAM" id="SSF54160">
    <property type="entry name" value="Chromo domain-like"/>
    <property type="match status" value="1"/>
</dbReference>
<organism evidence="3 4">
    <name type="scientific">Cymbomonas tetramitiformis</name>
    <dbReference type="NCBI Taxonomy" id="36881"/>
    <lineage>
        <taxon>Eukaryota</taxon>
        <taxon>Viridiplantae</taxon>
        <taxon>Chlorophyta</taxon>
        <taxon>Pyramimonadophyceae</taxon>
        <taxon>Pyramimonadales</taxon>
        <taxon>Pyramimonadaceae</taxon>
        <taxon>Cymbomonas</taxon>
    </lineage>
</organism>
<dbReference type="InterPro" id="IPR052160">
    <property type="entry name" value="Gypsy_RT_Integrase-like"/>
</dbReference>
<sequence length="1675" mass="189546">MPRGKPRGKATAAGAAERPAFRHNYQEVFETHFVELKPEALLSECWFGDNPRGDENDGEAVKASYAQHGKLRDEPAMLWAKLPTKRPSHYEHVPKHFKYTCIDGHGREAFYSSAHQFGCVLRQKDVAPGDRMFLTHNANILDENLSLEEITTLAVAKISVNDSGSKTRTCFQDYSMFKWNILAFQKVTKRKLKSTDLLAQYQSTEFDQRFFTRLLKIVEYLQDKTKTEEIIRKCCNVLGKGCCLNFDSLYSNKELERLSVAQQLQVFEECLKSLPFVENTQGGGVRKIVDTKKLKLAEGAPKPTRIITSPRSFTDCCTAFWMRSITMAHIHSMGGKVVDSEKSTQWLNSLNQGKHDSILLGEADNIKAPTAVNTGRLCGKEDFYMKKAVKKYIDHCRWKETSEVADKSEDEDRENSEVENNGESDIEQEEMEQDDFALTDEEDEVRDARLLRKEQLREVQAFEARAAELTMAQKRNQEFKDERDNMEAIAAELEKSRAQDSEAEEKLKAKMEEKAAEVLAEKLARAKARASEPAVSEEDEEVPQPPLDLSNVTAERVFPTGTVLRNGKEPDFDEAQMEELYGFIALRYSSLEYEKDYEVYVEVRSSADITKEAKGGKKQKKARPDPKIMFRLRKHKLAGAVQDPIVLTSRAVLGAGIPLLTLVLGTYEEIAKDLHPTLLEGVGVAAIITDVPWGDEKDTGYNTTVDWGAALRAISTVFDLNAALPDESKKQDLGKTDGEGIVFAMGDITALNTINQEALKNRFKVYKNMPGFVLLDGVRQSEVRGNTPSASGHLYTTFTRALNKPKLDYRKAVLLKFGPEHENICQVQTLTNFFCGNVLGPLSITELENLEMVLEKNVKEFGAKEQWSKDKINEMVQTLCEKAKVRFSEYGDSFQALHSSGTFKHNCQVSGCAALKGKCNENGKTLVVGQKSVELGEYLVERDGLLEAGFVDPETGLPSRPNANRASAGGRPPFRPAAGKESRQGRTPLGVVDPNRIKSRKIPDSQGKPEATAALSVQGALRWMDTPDLWLDALHTLNTLDTLDVPNLHQSPGDSKLENRQVNRFWSDCLKEEWRGLNVWCNPPFSSSHITIEAVLRKYVEEWRKDPEHTSALFILPDFQSRMPQWRQLFRSAGMRIEFIIPTHDSYGEAVQMFESPDGTRLNLPWPILVVYAPAAHQRVKRERKTSPAPEIILKGEAARLRDLSTEVSSGQFLKALRAEYLRPGPLKDLKEEISNAPHQRTRDFCITGNVLWRICAGRYQLVLGEDSPVREIVLQDAHASVSSGHAGRDKTLERVLRRFWWKRATEDVGRWVASCNTCQSVRPRNCYPDGLLNPHTIPTRLWQVWCTNVEFAINDTRSDVTGFTPFELVFGHSPMSQLDLFLQAAKGDSPQRKGGEGSAHAMASRFSAQLADARVKLELAQQRQRTQFDQRHSQQSFRVGDRVWVEAKHLTENIMDRESYRKLSPRWHGPLVVVEQFFSDQQRDLPELDRGAPVAYRLKLPPKWRIHDVFAQHRLKACTTAEEAFARRREVPTPAKVMVDGQAQTHVDRILARRVRTTKAGKKIEEFQVRWTGYSKAHDEWKTRADLNFGGPLEQLLIFENERLTQEGRAKEKALHDARSQRLARRQQKAALNAMEAEVVTVDSEDKWDPTFVSDTCGPKFGSPFGLFVLHVRY</sequence>
<gene>
    <name evidence="3" type="ORF">CYMTET_38112</name>
</gene>
<dbReference type="InterPro" id="IPR000953">
    <property type="entry name" value="Chromo/chromo_shadow_dom"/>
</dbReference>
<dbReference type="InterPro" id="IPR041588">
    <property type="entry name" value="Integrase_H2C2"/>
</dbReference>
<reference evidence="3 4" key="1">
    <citation type="journal article" date="2015" name="Genome Biol. Evol.">
        <title>Comparative Genomics of a Bacterivorous Green Alga Reveals Evolutionary Causalities and Consequences of Phago-Mixotrophic Mode of Nutrition.</title>
        <authorList>
            <person name="Burns J.A."/>
            <person name="Paasch A."/>
            <person name="Narechania A."/>
            <person name="Kim E."/>
        </authorList>
    </citation>
    <scope>NUCLEOTIDE SEQUENCE [LARGE SCALE GENOMIC DNA]</scope>
    <source>
        <strain evidence="3 4">PLY_AMNH</strain>
    </source>
</reference>
<feature type="region of interest" description="Disordered" evidence="1">
    <location>
        <begin position="403"/>
        <end position="441"/>
    </location>
</feature>
<comment type="caution">
    <text evidence="3">The sequence shown here is derived from an EMBL/GenBank/DDBJ whole genome shotgun (WGS) entry which is preliminary data.</text>
</comment>
<dbReference type="PROSITE" id="PS50013">
    <property type="entry name" value="CHROMO_2"/>
    <property type="match status" value="1"/>
</dbReference>
<dbReference type="FunFam" id="1.10.340.70:FF:000001">
    <property type="entry name" value="Retrovirus-related Pol polyprotein from transposon gypsy-like Protein"/>
    <property type="match status" value="1"/>
</dbReference>
<evidence type="ECO:0000313" key="4">
    <source>
        <dbReference type="Proteomes" id="UP001190700"/>
    </source>
</evidence>